<dbReference type="EMBL" id="DVMN01000049">
    <property type="protein sequence ID" value="HIU21143.1"/>
    <property type="molecule type" value="Genomic_DNA"/>
</dbReference>
<proteinExistence type="predicted"/>
<reference evidence="1" key="1">
    <citation type="submission" date="2020-10" db="EMBL/GenBank/DDBJ databases">
        <authorList>
            <person name="Gilroy R."/>
        </authorList>
    </citation>
    <scope>NUCLEOTIDE SEQUENCE</scope>
    <source>
        <strain evidence="1">1063</strain>
    </source>
</reference>
<gene>
    <name evidence="1" type="ORF">IAD51_02745</name>
</gene>
<evidence type="ECO:0000313" key="1">
    <source>
        <dbReference type="EMBL" id="HIU21143.1"/>
    </source>
</evidence>
<dbReference type="AlphaFoldDB" id="A0A9D1L2R5"/>
<dbReference type="PANTHER" id="PTHR11669:SF8">
    <property type="entry name" value="DNA POLYMERASE III SUBUNIT DELTA"/>
    <property type="match status" value="1"/>
</dbReference>
<dbReference type="GO" id="GO:0009360">
    <property type="term" value="C:DNA polymerase III complex"/>
    <property type="evidence" value="ECO:0007669"/>
    <property type="project" value="TreeGrafter"/>
</dbReference>
<comment type="caution">
    <text evidence="1">The sequence shown here is derived from an EMBL/GenBank/DDBJ whole genome shotgun (WGS) entry which is preliminary data.</text>
</comment>
<accession>A0A9D1L2R5</accession>
<name>A0A9D1L2R5_9FIRM</name>
<dbReference type="GO" id="GO:0006261">
    <property type="term" value="P:DNA-templated DNA replication"/>
    <property type="evidence" value="ECO:0007669"/>
    <property type="project" value="TreeGrafter"/>
</dbReference>
<evidence type="ECO:0000313" key="2">
    <source>
        <dbReference type="Proteomes" id="UP000824088"/>
    </source>
</evidence>
<reference evidence="1" key="2">
    <citation type="journal article" date="2021" name="PeerJ">
        <title>Extensive microbial diversity within the chicken gut microbiome revealed by metagenomics and culture.</title>
        <authorList>
            <person name="Gilroy R."/>
            <person name="Ravi A."/>
            <person name="Getino M."/>
            <person name="Pursley I."/>
            <person name="Horton D.L."/>
            <person name="Alikhan N.F."/>
            <person name="Baker D."/>
            <person name="Gharbi K."/>
            <person name="Hall N."/>
            <person name="Watson M."/>
            <person name="Adriaenssens E.M."/>
            <person name="Foster-Nyarko E."/>
            <person name="Jarju S."/>
            <person name="Secka A."/>
            <person name="Antonio M."/>
            <person name="Oren A."/>
            <person name="Chaudhuri R.R."/>
            <person name="La Ragione R."/>
            <person name="Hildebrand F."/>
            <person name="Pallen M.J."/>
        </authorList>
    </citation>
    <scope>NUCLEOTIDE SEQUENCE</scope>
    <source>
        <strain evidence="1">1063</strain>
    </source>
</reference>
<sequence length="325" mass="35667">MSAPVFENTLRRSRAFDVISKDMRLGLGHAYMVVSPDDEIVKEFFTLVGAAVFCTAKSACMECSECRKVLDGNHPDLFTVNYAGEKIKVQEVKNLISSVSIKPLSGVKAYFVHRADLMTPDAQNKLLKTLEEPPEGVTIFLGAANEAGILDTVKSRCRKIYIDVFDRETVYNALRELNCDAESASIAAACCEGQLGKARSIAFSPEYKERYSDALALLETLKKSRDILSAENIPSFRNGETDFLKILSVALRDVIAAKEGAPLFFEAATASRLNALAEDFSLRALALSVDAVNKAQEKLSYGVNSAAVCDSLLFTILEVKHKWQS</sequence>
<dbReference type="Gene3D" id="3.40.50.300">
    <property type="entry name" value="P-loop containing nucleotide triphosphate hydrolases"/>
    <property type="match status" value="1"/>
</dbReference>
<dbReference type="Pfam" id="PF13177">
    <property type="entry name" value="DNA_pol3_delta2"/>
    <property type="match status" value="1"/>
</dbReference>
<dbReference type="SUPFAM" id="SSF52540">
    <property type="entry name" value="P-loop containing nucleoside triphosphate hydrolases"/>
    <property type="match status" value="1"/>
</dbReference>
<dbReference type="PANTHER" id="PTHR11669">
    <property type="entry name" value="REPLICATION FACTOR C / DNA POLYMERASE III GAMMA-TAU SUBUNIT"/>
    <property type="match status" value="1"/>
</dbReference>
<dbReference type="InterPro" id="IPR027417">
    <property type="entry name" value="P-loop_NTPase"/>
</dbReference>
<protein>
    <recommendedName>
        <fullName evidence="3">DNA polymerase III subunit delta</fullName>
    </recommendedName>
</protein>
<evidence type="ECO:0008006" key="3">
    <source>
        <dbReference type="Google" id="ProtNLM"/>
    </source>
</evidence>
<organism evidence="1 2">
    <name type="scientific">Candidatus Limadaptatus stercorigallinarum</name>
    <dbReference type="NCBI Taxonomy" id="2840845"/>
    <lineage>
        <taxon>Bacteria</taxon>
        <taxon>Bacillati</taxon>
        <taxon>Bacillota</taxon>
        <taxon>Clostridia</taxon>
        <taxon>Eubacteriales</taxon>
        <taxon>Candidatus Limadaptatus</taxon>
    </lineage>
</organism>
<dbReference type="InterPro" id="IPR050238">
    <property type="entry name" value="DNA_Rep/Repair_Clamp_Loader"/>
</dbReference>
<dbReference type="Proteomes" id="UP000824088">
    <property type="component" value="Unassembled WGS sequence"/>
</dbReference>